<sequence>MLSLERSMIIAIVGAILLECNAASLPMQATGESNPKVKMYRENIVQAKTLENLDVQLDHFVGVSEDNGTILFMLSASDTEALAAFQNAYELDKDWRTIPAPLEYSFVMPGFIDAHVHAPQFDNMGVGYDMELLPWLKNYTLPLEEKFDMSGDGENGVPNEITADFVLNSYRSVVEKILDQGTTTASYYATVDPHATLTLAKQVQDLGQRAYVGKVNSDINMPAGLKETTAQSIASTKWFIEAVQDLDSPLITPVISPRFALGASFELMTQLGDIARQYNLPVQTHLDENKHEVADVLAAYPFATSYTDVYAQAGLLNVSHIILGHCVHLTDAEIAQLGTYNTSVGCAHCPLSNYALNSGIAPVRKYLGADLRMGLGSDVAGGYSSDMLQVMRGAILASKSLYFAHDWDEEEWAPLEYYGVLNLATKGSAAIMGLGDQVGTLEPGYQWDALHIDLRAKNSMTSLEYIPDASEVGLSLTMDELVSKFIYEGDSNNIVTVWVNGQVVKDKTEST</sequence>
<dbReference type="GO" id="GO:0008270">
    <property type="term" value="F:zinc ion binding"/>
    <property type="evidence" value="ECO:0007669"/>
    <property type="project" value="TreeGrafter"/>
</dbReference>
<dbReference type="PANTHER" id="PTHR11271">
    <property type="entry name" value="GUANINE DEAMINASE"/>
    <property type="match status" value="1"/>
</dbReference>
<dbReference type="Pfam" id="PF01979">
    <property type="entry name" value="Amidohydro_1"/>
    <property type="match status" value="1"/>
</dbReference>
<dbReference type="Gene3D" id="3.20.20.140">
    <property type="entry name" value="Metal-dependent hydrolases"/>
    <property type="match status" value="1"/>
</dbReference>
<dbReference type="AlphaFoldDB" id="A0A0L0FMT1"/>
<keyword evidence="8" id="KW-1185">Reference proteome</keyword>
<evidence type="ECO:0000313" key="7">
    <source>
        <dbReference type="EMBL" id="KNC77821.1"/>
    </source>
</evidence>
<organism evidence="7 8">
    <name type="scientific">Sphaeroforma arctica JP610</name>
    <dbReference type="NCBI Taxonomy" id="667725"/>
    <lineage>
        <taxon>Eukaryota</taxon>
        <taxon>Ichthyosporea</taxon>
        <taxon>Ichthyophonida</taxon>
        <taxon>Sphaeroforma</taxon>
    </lineage>
</organism>
<dbReference type="Gene3D" id="2.30.40.10">
    <property type="entry name" value="Urease, subunit C, domain 1"/>
    <property type="match status" value="1"/>
</dbReference>
<protein>
    <recommendedName>
        <fullName evidence="6">Amidohydrolase-related domain-containing protein</fullName>
    </recommendedName>
</protein>
<keyword evidence="3" id="KW-0378">Hydrolase</keyword>
<feature type="signal peptide" evidence="5">
    <location>
        <begin position="1"/>
        <end position="22"/>
    </location>
</feature>
<dbReference type="InterPro" id="IPR006680">
    <property type="entry name" value="Amidohydro-rel"/>
</dbReference>
<gene>
    <name evidence="7" type="ORF">SARC_09733</name>
</gene>
<evidence type="ECO:0000256" key="5">
    <source>
        <dbReference type="SAM" id="SignalP"/>
    </source>
</evidence>
<dbReference type="InterPro" id="IPR011059">
    <property type="entry name" value="Metal-dep_hydrolase_composite"/>
</dbReference>
<keyword evidence="2" id="KW-0479">Metal-binding</keyword>
<comment type="cofactor">
    <cofactor evidence="1">
        <name>Zn(2+)</name>
        <dbReference type="ChEBI" id="CHEBI:29105"/>
    </cofactor>
</comment>
<dbReference type="OrthoDB" id="194468at2759"/>
<dbReference type="SUPFAM" id="SSF51556">
    <property type="entry name" value="Metallo-dependent hydrolases"/>
    <property type="match status" value="1"/>
</dbReference>
<dbReference type="GO" id="GO:0046098">
    <property type="term" value="P:guanine metabolic process"/>
    <property type="evidence" value="ECO:0007669"/>
    <property type="project" value="TreeGrafter"/>
</dbReference>
<proteinExistence type="predicted"/>
<dbReference type="PANTHER" id="PTHR11271:SF6">
    <property type="entry name" value="GUANINE DEAMINASE"/>
    <property type="match status" value="1"/>
</dbReference>
<keyword evidence="4" id="KW-0862">Zinc</keyword>
<dbReference type="GO" id="GO:0005829">
    <property type="term" value="C:cytosol"/>
    <property type="evidence" value="ECO:0007669"/>
    <property type="project" value="TreeGrafter"/>
</dbReference>
<name>A0A0L0FMT1_9EUKA</name>
<evidence type="ECO:0000256" key="1">
    <source>
        <dbReference type="ARBA" id="ARBA00001947"/>
    </source>
</evidence>
<evidence type="ECO:0000313" key="8">
    <source>
        <dbReference type="Proteomes" id="UP000054560"/>
    </source>
</evidence>
<feature type="chain" id="PRO_5005538847" description="Amidohydrolase-related domain-containing protein" evidence="5">
    <location>
        <begin position="23"/>
        <end position="511"/>
    </location>
</feature>
<dbReference type="InterPro" id="IPR051607">
    <property type="entry name" value="Metallo-dep_hydrolases"/>
</dbReference>
<feature type="domain" description="Amidohydrolase-related" evidence="6">
    <location>
        <begin position="106"/>
        <end position="504"/>
    </location>
</feature>
<dbReference type="RefSeq" id="XP_014151723.1">
    <property type="nucleotide sequence ID" value="XM_014296248.1"/>
</dbReference>
<evidence type="ECO:0000259" key="6">
    <source>
        <dbReference type="Pfam" id="PF01979"/>
    </source>
</evidence>
<reference evidence="7 8" key="1">
    <citation type="submission" date="2011-02" db="EMBL/GenBank/DDBJ databases">
        <title>The Genome Sequence of Sphaeroforma arctica JP610.</title>
        <authorList>
            <consortium name="The Broad Institute Genome Sequencing Platform"/>
            <person name="Russ C."/>
            <person name="Cuomo C."/>
            <person name="Young S.K."/>
            <person name="Zeng Q."/>
            <person name="Gargeya S."/>
            <person name="Alvarado L."/>
            <person name="Berlin A."/>
            <person name="Chapman S.B."/>
            <person name="Chen Z."/>
            <person name="Freedman E."/>
            <person name="Gellesch M."/>
            <person name="Goldberg J."/>
            <person name="Griggs A."/>
            <person name="Gujja S."/>
            <person name="Heilman E."/>
            <person name="Heiman D."/>
            <person name="Howarth C."/>
            <person name="Mehta T."/>
            <person name="Neiman D."/>
            <person name="Pearson M."/>
            <person name="Roberts A."/>
            <person name="Saif S."/>
            <person name="Shea T."/>
            <person name="Shenoy N."/>
            <person name="Sisk P."/>
            <person name="Stolte C."/>
            <person name="Sykes S."/>
            <person name="White J."/>
            <person name="Yandava C."/>
            <person name="Burger G."/>
            <person name="Gray M.W."/>
            <person name="Holland P.W.H."/>
            <person name="King N."/>
            <person name="Lang F.B.F."/>
            <person name="Roger A.J."/>
            <person name="Ruiz-Trillo I."/>
            <person name="Haas B."/>
            <person name="Nusbaum C."/>
            <person name="Birren B."/>
        </authorList>
    </citation>
    <scope>NUCLEOTIDE SEQUENCE [LARGE SCALE GENOMIC DNA]</scope>
    <source>
        <strain evidence="7 8">JP610</strain>
    </source>
</reference>
<dbReference type="Proteomes" id="UP000054560">
    <property type="component" value="Unassembled WGS sequence"/>
</dbReference>
<dbReference type="InterPro" id="IPR032466">
    <property type="entry name" value="Metal_Hydrolase"/>
</dbReference>
<dbReference type="GO" id="GO:0008892">
    <property type="term" value="F:guanine deaminase activity"/>
    <property type="evidence" value="ECO:0007669"/>
    <property type="project" value="TreeGrafter"/>
</dbReference>
<evidence type="ECO:0000256" key="2">
    <source>
        <dbReference type="ARBA" id="ARBA00022723"/>
    </source>
</evidence>
<evidence type="ECO:0000256" key="3">
    <source>
        <dbReference type="ARBA" id="ARBA00022801"/>
    </source>
</evidence>
<evidence type="ECO:0000256" key="4">
    <source>
        <dbReference type="ARBA" id="ARBA00022833"/>
    </source>
</evidence>
<dbReference type="eggNOG" id="KOG3968">
    <property type="taxonomic scope" value="Eukaryota"/>
</dbReference>
<keyword evidence="5" id="KW-0732">Signal</keyword>
<dbReference type="GeneID" id="25910237"/>
<accession>A0A0L0FMT1</accession>
<dbReference type="STRING" id="667725.A0A0L0FMT1"/>
<dbReference type="EMBL" id="KQ242623">
    <property type="protein sequence ID" value="KNC77821.1"/>
    <property type="molecule type" value="Genomic_DNA"/>
</dbReference>